<dbReference type="Proteomes" id="UP000236630">
    <property type="component" value="Unassembled WGS sequence"/>
</dbReference>
<feature type="domain" description="Ubiquitin-like protease family profile" evidence="6">
    <location>
        <begin position="103"/>
        <end position="323"/>
    </location>
</feature>
<dbReference type="Gene3D" id="3.40.395.10">
    <property type="entry name" value="Adenoviral Proteinase, Chain A"/>
    <property type="match status" value="1"/>
</dbReference>
<dbReference type="SUPFAM" id="SSF54001">
    <property type="entry name" value="Cysteine proteinases"/>
    <property type="match status" value="1"/>
</dbReference>
<dbReference type="PANTHER" id="PTHR12606:SF136">
    <property type="entry name" value="ULP1 PROTEASE FAMILY PROTEIN"/>
    <property type="match status" value="1"/>
</dbReference>
<dbReference type="InterPro" id="IPR003653">
    <property type="entry name" value="Peptidase_C48_C"/>
</dbReference>
<evidence type="ECO:0000256" key="1">
    <source>
        <dbReference type="ARBA" id="ARBA00005234"/>
    </source>
</evidence>
<evidence type="ECO:0000256" key="3">
    <source>
        <dbReference type="ARBA" id="ARBA00022801"/>
    </source>
</evidence>
<evidence type="ECO:0000313" key="7">
    <source>
        <dbReference type="EMBL" id="GAY31975.1"/>
    </source>
</evidence>
<dbReference type="PROSITE" id="PS50600">
    <property type="entry name" value="ULP_PROTEASE"/>
    <property type="match status" value="1"/>
</dbReference>
<dbReference type="InterPro" id="IPR038765">
    <property type="entry name" value="Papain-like_cys_pep_sf"/>
</dbReference>
<dbReference type="GO" id="GO:0016929">
    <property type="term" value="F:deSUMOylase activity"/>
    <property type="evidence" value="ECO:0007669"/>
    <property type="project" value="TreeGrafter"/>
</dbReference>
<keyword evidence="3" id="KW-0378">Hydrolase</keyword>
<evidence type="ECO:0000259" key="6">
    <source>
        <dbReference type="PROSITE" id="PS50600"/>
    </source>
</evidence>
<name>A0A2H5MXA0_CITUN</name>
<comment type="caution">
    <text evidence="7">The sequence shown here is derived from an EMBL/GenBank/DDBJ whole genome shotgun (WGS) entry which is preliminary data.</text>
</comment>
<dbReference type="GO" id="GO:0005634">
    <property type="term" value="C:nucleus"/>
    <property type="evidence" value="ECO:0007669"/>
    <property type="project" value="TreeGrafter"/>
</dbReference>
<gene>
    <name evidence="7" type="ORF">CUMW_280930</name>
</gene>
<dbReference type="EMBL" id="BDQV01002669">
    <property type="protein sequence ID" value="GAY31975.1"/>
    <property type="molecule type" value="Genomic_DNA"/>
</dbReference>
<dbReference type="STRING" id="55188.A0A2H5MXA0"/>
<dbReference type="GO" id="GO:0006508">
    <property type="term" value="P:proteolysis"/>
    <property type="evidence" value="ECO:0007669"/>
    <property type="project" value="UniProtKB-KW"/>
</dbReference>
<evidence type="ECO:0000256" key="5">
    <source>
        <dbReference type="SAM" id="MobiDB-lite"/>
    </source>
</evidence>
<keyword evidence="2" id="KW-0645">Protease</keyword>
<evidence type="ECO:0000256" key="2">
    <source>
        <dbReference type="ARBA" id="ARBA00022670"/>
    </source>
</evidence>
<protein>
    <recommendedName>
        <fullName evidence="6">Ubiquitin-like protease family profile domain-containing protein</fullName>
    </recommendedName>
</protein>
<proteinExistence type="inferred from homology"/>
<sequence>MAERREAQQYRAAVMGFMASFGTGTSKGAYGDSPFGPSHTAPDGYGPNVDAGYGTHTDAGNDDEHTPMSLYSVYGGISDDSVQIFTEAPPGVNNPYFIPPFKRVRNVRPIPALNITDYEIDERSSVDMNPLKGLEDSRLCEEFDQWFAGNISVDWPVQQPRNFFEILMGNASMGWLGDEVFLKQLWNNGSCDVHSLQCGNNLSSSMDGREDLMSKPFTDVDMIFIPVNLGGDHWVLARVDLRARRKRIYNSLVTFCEDKTYLRKFKPLQVVFPQWLQDVGFYNIRPELQSADSWKVRIVKDVPQQEPGSGDCGVFMLMFIMYLMFGLKLDFDSSHGHYFRKKITVDIFTGDIAL</sequence>
<evidence type="ECO:0000256" key="4">
    <source>
        <dbReference type="ARBA" id="ARBA00022807"/>
    </source>
</evidence>
<keyword evidence="4" id="KW-0788">Thiol protease</keyword>
<feature type="region of interest" description="Disordered" evidence="5">
    <location>
        <begin position="32"/>
        <end position="64"/>
    </location>
</feature>
<organism evidence="7 8">
    <name type="scientific">Citrus unshiu</name>
    <name type="common">Satsuma mandarin</name>
    <name type="synonym">Citrus nobilis var. unshiu</name>
    <dbReference type="NCBI Taxonomy" id="55188"/>
    <lineage>
        <taxon>Eukaryota</taxon>
        <taxon>Viridiplantae</taxon>
        <taxon>Streptophyta</taxon>
        <taxon>Embryophyta</taxon>
        <taxon>Tracheophyta</taxon>
        <taxon>Spermatophyta</taxon>
        <taxon>Magnoliopsida</taxon>
        <taxon>eudicotyledons</taxon>
        <taxon>Gunneridae</taxon>
        <taxon>Pentapetalae</taxon>
        <taxon>rosids</taxon>
        <taxon>malvids</taxon>
        <taxon>Sapindales</taxon>
        <taxon>Rutaceae</taxon>
        <taxon>Aurantioideae</taxon>
        <taxon>Citrus</taxon>
    </lineage>
</organism>
<dbReference type="Pfam" id="PF02902">
    <property type="entry name" value="Peptidase_C48"/>
    <property type="match status" value="1"/>
</dbReference>
<reference evidence="7 8" key="1">
    <citation type="journal article" date="2017" name="Front. Genet.">
        <title>Draft sequencing of the heterozygous diploid genome of Satsuma (Citrus unshiu Marc.) using a hybrid assembly approach.</title>
        <authorList>
            <person name="Shimizu T."/>
            <person name="Tanizawa Y."/>
            <person name="Mochizuki T."/>
            <person name="Nagasaki H."/>
            <person name="Yoshioka T."/>
            <person name="Toyoda A."/>
            <person name="Fujiyama A."/>
            <person name="Kaminuma E."/>
            <person name="Nakamura Y."/>
        </authorList>
    </citation>
    <scope>NUCLEOTIDE SEQUENCE [LARGE SCALE GENOMIC DNA]</scope>
    <source>
        <strain evidence="8">cv. Miyagawa wase</strain>
    </source>
</reference>
<comment type="similarity">
    <text evidence="1">Belongs to the peptidase C48 family.</text>
</comment>
<keyword evidence="8" id="KW-1185">Reference proteome</keyword>
<evidence type="ECO:0000313" key="8">
    <source>
        <dbReference type="Proteomes" id="UP000236630"/>
    </source>
</evidence>
<accession>A0A2H5MXA0</accession>
<dbReference type="GO" id="GO:0016926">
    <property type="term" value="P:protein desumoylation"/>
    <property type="evidence" value="ECO:0007669"/>
    <property type="project" value="TreeGrafter"/>
</dbReference>
<dbReference type="PANTHER" id="PTHR12606">
    <property type="entry name" value="SENTRIN/SUMO-SPECIFIC PROTEASE"/>
    <property type="match status" value="1"/>
</dbReference>
<dbReference type="AlphaFoldDB" id="A0A2H5MXA0"/>